<dbReference type="AlphaFoldDB" id="A0A375H2C3"/>
<evidence type="ECO:0000313" key="2">
    <source>
        <dbReference type="EMBL" id="SOZ34149.1"/>
    </source>
</evidence>
<feature type="region of interest" description="Disordered" evidence="1">
    <location>
        <begin position="1"/>
        <end position="38"/>
    </location>
</feature>
<accession>A0A375H2C3</accession>
<evidence type="ECO:0000256" key="1">
    <source>
        <dbReference type="SAM" id="MobiDB-lite"/>
    </source>
</evidence>
<protein>
    <submittedName>
        <fullName evidence="3">Uncharacterized protein</fullName>
    </submittedName>
</protein>
<keyword evidence="5" id="KW-1185">Reference proteome</keyword>
<evidence type="ECO:0000313" key="4">
    <source>
        <dbReference type="Proteomes" id="UP000255168"/>
    </source>
</evidence>
<sequence length="38" mass="4185">MRPVLPHIPSLSRSRTEHGHDVTLSPHVNPGCTRGARD</sequence>
<gene>
    <name evidence="2" type="ORF">CBM2605_A10033</name>
    <name evidence="3" type="ORF">CBM2607_10013</name>
</gene>
<organism evidence="3 4">
    <name type="scientific">Cupriavidus neocaledonicus</name>
    <dbReference type="NCBI Taxonomy" id="1040979"/>
    <lineage>
        <taxon>Bacteria</taxon>
        <taxon>Pseudomonadati</taxon>
        <taxon>Pseudomonadota</taxon>
        <taxon>Betaproteobacteria</taxon>
        <taxon>Burkholderiales</taxon>
        <taxon>Burkholderiaceae</taxon>
        <taxon>Cupriavidus</taxon>
    </lineage>
</organism>
<dbReference type="Proteomes" id="UP000255168">
    <property type="component" value="Chromosome I"/>
</dbReference>
<name>A0A375H2C3_9BURK</name>
<reference evidence="4 5" key="1">
    <citation type="submission" date="2018-01" db="EMBL/GenBank/DDBJ databases">
        <authorList>
            <person name="Clerissi C."/>
        </authorList>
    </citation>
    <scope>NUCLEOTIDE SEQUENCE [LARGE SCALE GENOMIC DNA]</scope>
    <source>
        <strain evidence="2">Cupriavidus taiwanensis STM 6082</strain>
        <strain evidence="3">Cupriavidus taiwanensis STM 6160</strain>
    </source>
</reference>
<dbReference type="Proteomes" id="UP000256710">
    <property type="component" value="Unassembled WGS sequence"/>
</dbReference>
<dbReference type="EMBL" id="OFTC01000001">
    <property type="protein sequence ID" value="SOZ34149.1"/>
    <property type="molecule type" value="Genomic_DNA"/>
</dbReference>
<proteinExistence type="predicted"/>
<dbReference type="EMBL" id="LT984806">
    <property type="protein sequence ID" value="SPD45076.1"/>
    <property type="molecule type" value="Genomic_DNA"/>
</dbReference>
<evidence type="ECO:0000313" key="5">
    <source>
        <dbReference type="Proteomes" id="UP000256710"/>
    </source>
</evidence>
<evidence type="ECO:0000313" key="3">
    <source>
        <dbReference type="EMBL" id="SPD45076.1"/>
    </source>
</evidence>